<evidence type="ECO:0000256" key="1">
    <source>
        <dbReference type="ARBA" id="ARBA00000900"/>
    </source>
</evidence>
<keyword evidence="17" id="KW-1185">Reference proteome</keyword>
<evidence type="ECO:0000256" key="2">
    <source>
        <dbReference type="ARBA" id="ARBA00004127"/>
    </source>
</evidence>
<sequence length="1023" mass="112805">MKYDIPLLDYDTRFSLWQVKIDDALDKFGSKDSKSWSDEKREEIVRDTILYSHDTLTLNDVCESLQTKEKMKQMVSSDSSAYNGEALAARGRTKKKSNNGSRCKSSNGHHSRSKSRDRDNSDGDTLVAFAVCANNGDEWILVSGASFHICINRDWFITYDSVKSGGSVRMGDDRPCQIVEIGSVQIKMHDGIVRTLTDVRHILDMTKNLISLSTLDGKGYKYFGGDGILKVSKGSLIIMKAELKSANLYRLRGTTITGDAAVISNSLSNSDATNLWHMCLGHMSELGLQVLSKRGLLDGHSVSKLKFCEHCVFDKHKRVKFNTSTHTSKGILDYVHSDLWGPSRKPSHGGSRYMLTIIDDYFRKKSSVQVEHFIDVDNTPENDNDAVQDAHIPDNSPIVDDSSSVEHFSPIVQPPQHSIAVDKAVRARKTVRRLIEECNIAYVLSVAEGIEGAGASVAVNKECGIRMSFWFTGVWTTRDRSAVAGVIWNSTQAAAGNDVAGRVVSASSIDVGIHMSNFSDVKYSYNDTMVEEAKKHYQDIVKQQKKVKGSSFLAPNYTDHDFELRFCEDRGFGFFGDGHAYPVSIGSTVVYGDRLAADNSFVRGAVFELKHELVNVSYDIVEFVPRISYSAALEARQMRAEGVFDSKTGILCLIACREYNDSTTDCRIMITVQFASLDGKAQLEGHGRGAIRSLRNKTANDPLFFDKTDNGLYGMYAQQVSESISRMDLESILLLISTTLSCVFTALQILHAKRKPEAAAATSVTMLVVLALGYVAPLLVRSEALFVSRRRQYVPFKGYVPYELSQAVMRAPTLIALLLQLRLLQLTLSARKKTTTDVAESSSAASAAAESERRALWLCVPLYLIGGALTVIVHAVNVRRAARGQGSALTRRVGPRPATLWADLMSSAGLALDAFLLPQVAMNALSPVPGARVVRALSPWFYIGGTVVRAIPHVYDAIRAQGYVPSLKPSYVYASPRYDRFGVAWDVGVPCGAALLAMLLFLQQRVGLPARRRLGKYEMVSPL</sequence>
<organism evidence="16 17">
    <name type="scientific">Paspalum notatum var. saurae</name>
    <dbReference type="NCBI Taxonomy" id="547442"/>
    <lineage>
        <taxon>Eukaryota</taxon>
        <taxon>Viridiplantae</taxon>
        <taxon>Streptophyta</taxon>
        <taxon>Embryophyta</taxon>
        <taxon>Tracheophyta</taxon>
        <taxon>Spermatophyta</taxon>
        <taxon>Magnoliopsida</taxon>
        <taxon>Liliopsida</taxon>
        <taxon>Poales</taxon>
        <taxon>Poaceae</taxon>
        <taxon>PACMAD clade</taxon>
        <taxon>Panicoideae</taxon>
        <taxon>Andropogonodae</taxon>
        <taxon>Paspaleae</taxon>
        <taxon>Paspalinae</taxon>
        <taxon>Paspalum</taxon>
    </lineage>
</organism>
<evidence type="ECO:0000259" key="15">
    <source>
        <dbReference type="Pfam" id="PF25333"/>
    </source>
</evidence>
<dbReference type="EMBL" id="CP144748">
    <property type="protein sequence ID" value="WVZ69295.1"/>
    <property type="molecule type" value="Genomic_DNA"/>
</dbReference>
<evidence type="ECO:0000256" key="10">
    <source>
        <dbReference type="SAM" id="MobiDB-lite"/>
    </source>
</evidence>
<dbReference type="Pfam" id="PF11145">
    <property type="entry name" value="DUF2921"/>
    <property type="match status" value="1"/>
</dbReference>
<dbReference type="InterPro" id="IPR025724">
    <property type="entry name" value="GAG-pre-integrase_dom"/>
</dbReference>
<evidence type="ECO:0000259" key="13">
    <source>
        <dbReference type="Pfam" id="PF13976"/>
    </source>
</evidence>
<feature type="transmembrane region" description="Helical" evidence="11">
    <location>
        <begin position="983"/>
        <end position="1002"/>
    </location>
</feature>
<evidence type="ECO:0000256" key="7">
    <source>
        <dbReference type="ARBA" id="ARBA00022786"/>
    </source>
</evidence>
<keyword evidence="8 11" id="KW-1133">Transmembrane helix</keyword>
<comment type="catalytic activity">
    <reaction evidence="1">
        <text>S-ubiquitinyl-[E2 ubiquitin-conjugating enzyme]-L-cysteine + [acceptor protein]-L-lysine = [E2 ubiquitin-conjugating enzyme]-L-cysteine + N(6)-ubiquitinyl-[acceptor protein]-L-lysine.</text>
        <dbReference type="EC" id="2.3.2.27"/>
    </reaction>
</comment>
<feature type="domain" description="DUF2921" evidence="15">
    <location>
        <begin position="533"/>
        <end position="708"/>
    </location>
</feature>
<evidence type="ECO:0000256" key="5">
    <source>
        <dbReference type="ARBA" id="ARBA00022679"/>
    </source>
</evidence>
<comment type="subcellular location">
    <subcellularLocation>
        <location evidence="2">Endomembrane system</location>
        <topology evidence="2">Multi-pass membrane protein</topology>
    </subcellularLocation>
</comment>
<dbReference type="AlphaFoldDB" id="A0AAQ3WQ10"/>
<feature type="transmembrane region" description="Helical" evidence="11">
    <location>
        <begin position="855"/>
        <end position="877"/>
    </location>
</feature>
<dbReference type="PANTHER" id="PTHR33389">
    <property type="entry name" value="FAMILY PROTEIN, PUTATIVE (DUF2921)-RELATED"/>
    <property type="match status" value="1"/>
</dbReference>
<feature type="domain" description="Retrovirus-related Pol polyprotein from transposon TNT 1-94-like beta-barrel" evidence="14">
    <location>
        <begin position="139"/>
        <end position="220"/>
    </location>
</feature>
<evidence type="ECO:0000256" key="6">
    <source>
        <dbReference type="ARBA" id="ARBA00022692"/>
    </source>
</evidence>
<dbReference type="GO" id="GO:0012505">
    <property type="term" value="C:endomembrane system"/>
    <property type="evidence" value="ECO:0007669"/>
    <property type="project" value="UniProtKB-SubCell"/>
</dbReference>
<dbReference type="Pfam" id="PF25333">
    <property type="entry name" value="DUF2921_N"/>
    <property type="match status" value="1"/>
</dbReference>
<keyword evidence="5" id="KW-0808">Transferase</keyword>
<feature type="region of interest" description="Disordered" evidence="10">
    <location>
        <begin position="88"/>
        <end position="122"/>
    </location>
</feature>
<evidence type="ECO:0000256" key="4">
    <source>
        <dbReference type="ARBA" id="ARBA00012483"/>
    </source>
</evidence>
<keyword evidence="7" id="KW-0833">Ubl conjugation pathway</keyword>
<protein>
    <recommendedName>
        <fullName evidence="4">RING-type E3 ubiquitin transferase</fullName>
        <ecNumber evidence="4">2.3.2.27</ecNumber>
    </recommendedName>
</protein>
<evidence type="ECO:0000313" key="17">
    <source>
        <dbReference type="Proteomes" id="UP001341281"/>
    </source>
</evidence>
<dbReference type="GO" id="GO:0061630">
    <property type="term" value="F:ubiquitin protein ligase activity"/>
    <property type="evidence" value="ECO:0007669"/>
    <property type="project" value="UniProtKB-EC"/>
</dbReference>
<evidence type="ECO:0000313" key="16">
    <source>
        <dbReference type="EMBL" id="WVZ69295.1"/>
    </source>
</evidence>
<evidence type="ECO:0000256" key="8">
    <source>
        <dbReference type="ARBA" id="ARBA00022989"/>
    </source>
</evidence>
<dbReference type="Pfam" id="PF22936">
    <property type="entry name" value="Pol_BBD"/>
    <property type="match status" value="1"/>
</dbReference>
<dbReference type="Proteomes" id="UP001341281">
    <property type="component" value="Chromosome 04"/>
</dbReference>
<feature type="domain" description="SWEET-like" evidence="12">
    <location>
        <begin position="719"/>
        <end position="1007"/>
    </location>
</feature>
<feature type="domain" description="GAG-pre-integrase" evidence="13">
    <location>
        <begin position="247"/>
        <end position="316"/>
    </location>
</feature>
<comment type="pathway">
    <text evidence="3">Protein modification; protein ubiquitination.</text>
</comment>
<evidence type="ECO:0000256" key="3">
    <source>
        <dbReference type="ARBA" id="ARBA00004906"/>
    </source>
</evidence>
<evidence type="ECO:0000256" key="9">
    <source>
        <dbReference type="ARBA" id="ARBA00023136"/>
    </source>
</evidence>
<accession>A0AAQ3WQ10</accession>
<evidence type="ECO:0000259" key="14">
    <source>
        <dbReference type="Pfam" id="PF22936"/>
    </source>
</evidence>
<evidence type="ECO:0000259" key="12">
    <source>
        <dbReference type="Pfam" id="PF11145"/>
    </source>
</evidence>
<dbReference type="PANTHER" id="PTHR33389:SF35">
    <property type="entry name" value="DUF2921 FAMILY PROTEIN"/>
    <property type="match status" value="1"/>
</dbReference>
<dbReference type="InterPro" id="IPR054722">
    <property type="entry name" value="PolX-like_BBD"/>
</dbReference>
<dbReference type="InterPro" id="IPR057425">
    <property type="entry name" value="DUF2921_N"/>
</dbReference>
<name>A0AAQ3WQ10_PASNO</name>
<dbReference type="Pfam" id="PF13976">
    <property type="entry name" value="gag_pre-integrs"/>
    <property type="match status" value="1"/>
</dbReference>
<dbReference type="InterPro" id="IPR021319">
    <property type="entry name" value="DUF2921"/>
</dbReference>
<proteinExistence type="predicted"/>
<keyword evidence="9 11" id="KW-0472">Membrane</keyword>
<reference evidence="16 17" key="1">
    <citation type="submission" date="2024-02" db="EMBL/GenBank/DDBJ databases">
        <title>High-quality chromosome-scale genome assembly of Pensacola bahiagrass (Paspalum notatum Flugge var. saurae).</title>
        <authorList>
            <person name="Vega J.M."/>
            <person name="Podio M."/>
            <person name="Orjuela J."/>
            <person name="Siena L.A."/>
            <person name="Pessino S.C."/>
            <person name="Combes M.C."/>
            <person name="Mariac C."/>
            <person name="Albertini E."/>
            <person name="Pupilli F."/>
            <person name="Ortiz J.P.A."/>
            <person name="Leblanc O."/>
        </authorList>
    </citation>
    <scope>NUCLEOTIDE SEQUENCE [LARGE SCALE GENOMIC DNA]</scope>
    <source>
        <strain evidence="16">R1</strain>
        <tissue evidence="16">Leaf</tissue>
    </source>
</reference>
<feature type="transmembrane region" description="Helical" evidence="11">
    <location>
        <begin position="758"/>
        <end position="780"/>
    </location>
</feature>
<dbReference type="EC" id="2.3.2.27" evidence="4"/>
<gene>
    <name evidence="16" type="ORF">U9M48_018104</name>
</gene>
<evidence type="ECO:0000256" key="11">
    <source>
        <dbReference type="SAM" id="Phobius"/>
    </source>
</evidence>
<keyword evidence="6 11" id="KW-0812">Transmembrane</keyword>